<gene>
    <name evidence="1" type="ORF">OEZ85_001243</name>
</gene>
<protein>
    <submittedName>
        <fullName evidence="1">Uncharacterized protein</fullName>
    </submittedName>
</protein>
<reference evidence="1 2" key="1">
    <citation type="submission" date="2023-05" db="EMBL/GenBank/DDBJ databases">
        <title>A 100% complete, gapless, phased diploid assembly of the Scenedesmus obliquus UTEX 3031 genome.</title>
        <authorList>
            <person name="Biondi T.C."/>
            <person name="Hanschen E.R."/>
            <person name="Kwon T."/>
            <person name="Eng W."/>
            <person name="Kruse C.P.S."/>
            <person name="Koehler S.I."/>
            <person name="Kunde Y."/>
            <person name="Gleasner C.D."/>
            <person name="You Mak K.T."/>
            <person name="Polle J."/>
            <person name="Hovde B.T."/>
            <person name="Starkenburg S.R."/>
        </authorList>
    </citation>
    <scope>NUCLEOTIDE SEQUENCE [LARGE SCALE GENOMIC DNA]</scope>
    <source>
        <strain evidence="1 2">DOE0152z</strain>
    </source>
</reference>
<name>A0ABY8UN30_TETOB</name>
<evidence type="ECO:0000313" key="2">
    <source>
        <dbReference type="Proteomes" id="UP001244341"/>
    </source>
</evidence>
<accession>A0ABY8UN30</accession>
<keyword evidence="2" id="KW-1185">Reference proteome</keyword>
<dbReference type="EMBL" id="CP126222">
    <property type="protein sequence ID" value="WIA22856.1"/>
    <property type="molecule type" value="Genomic_DNA"/>
</dbReference>
<organism evidence="1 2">
    <name type="scientific">Tetradesmus obliquus</name>
    <name type="common">Green alga</name>
    <name type="synonym">Acutodesmus obliquus</name>
    <dbReference type="NCBI Taxonomy" id="3088"/>
    <lineage>
        <taxon>Eukaryota</taxon>
        <taxon>Viridiplantae</taxon>
        <taxon>Chlorophyta</taxon>
        <taxon>core chlorophytes</taxon>
        <taxon>Chlorophyceae</taxon>
        <taxon>CS clade</taxon>
        <taxon>Sphaeropleales</taxon>
        <taxon>Scenedesmaceae</taxon>
        <taxon>Tetradesmus</taxon>
    </lineage>
</organism>
<sequence>MGVFTFNKDGRICAYDWDLRRLGLVIEDSTALQAAALGSIEGVYEAQIQGICQAAALFCTGPNEQYNDLAECVDFLRSLPVGDWDAADQDNLTCRTLHTLLVPLRPAVHCPHIGRTGGGKCVPHPPNALFNEDFSTCSV</sequence>
<evidence type="ECO:0000313" key="1">
    <source>
        <dbReference type="EMBL" id="WIA22856.1"/>
    </source>
</evidence>
<proteinExistence type="predicted"/>
<dbReference type="Proteomes" id="UP001244341">
    <property type="component" value="Chromosome 15b"/>
</dbReference>